<name>A0ABQ9TIA8_SAGOE</name>
<dbReference type="Proteomes" id="UP001266305">
    <property type="component" value="Unassembled WGS sequence"/>
</dbReference>
<reference evidence="1 2" key="1">
    <citation type="submission" date="2023-05" db="EMBL/GenBank/DDBJ databases">
        <title>B98-5 Cell Line De Novo Hybrid Assembly: An Optical Mapping Approach.</title>
        <authorList>
            <person name="Kananen K."/>
            <person name="Auerbach J.A."/>
            <person name="Kautto E."/>
            <person name="Blachly J.S."/>
        </authorList>
    </citation>
    <scope>NUCLEOTIDE SEQUENCE [LARGE SCALE GENOMIC DNA]</scope>
    <source>
        <strain evidence="1">B95-8</strain>
        <tissue evidence="1">Cell line</tissue>
    </source>
</reference>
<evidence type="ECO:0000313" key="1">
    <source>
        <dbReference type="EMBL" id="KAK2084500.1"/>
    </source>
</evidence>
<gene>
    <name evidence="1" type="ORF">P7K49_037533</name>
</gene>
<dbReference type="InterPro" id="IPR001141">
    <property type="entry name" value="Ribosomal_eL27"/>
</dbReference>
<dbReference type="InterPro" id="IPR038655">
    <property type="entry name" value="Ribosomal_eL27_sf"/>
</dbReference>
<organism evidence="1 2">
    <name type="scientific">Saguinus oedipus</name>
    <name type="common">Cotton-top tamarin</name>
    <name type="synonym">Oedipomidas oedipus</name>
    <dbReference type="NCBI Taxonomy" id="9490"/>
    <lineage>
        <taxon>Eukaryota</taxon>
        <taxon>Metazoa</taxon>
        <taxon>Chordata</taxon>
        <taxon>Craniata</taxon>
        <taxon>Vertebrata</taxon>
        <taxon>Euteleostomi</taxon>
        <taxon>Mammalia</taxon>
        <taxon>Eutheria</taxon>
        <taxon>Euarchontoglires</taxon>
        <taxon>Primates</taxon>
        <taxon>Haplorrhini</taxon>
        <taxon>Platyrrhini</taxon>
        <taxon>Cebidae</taxon>
        <taxon>Callitrichinae</taxon>
        <taxon>Saguinus</taxon>
    </lineage>
</organism>
<accession>A0ABQ9TIA8</accession>
<keyword evidence="2" id="KW-1185">Reference proteome</keyword>
<dbReference type="EMBL" id="JASSZA010000022">
    <property type="protein sequence ID" value="KAK2084500.1"/>
    <property type="molecule type" value="Genomic_DNA"/>
</dbReference>
<protein>
    <submittedName>
        <fullName evidence="1">Uncharacterized protein</fullName>
    </submittedName>
</protein>
<dbReference type="Gene3D" id="2.30.30.770">
    <property type="match status" value="1"/>
</dbReference>
<comment type="caution">
    <text evidence="1">The sequence shown here is derived from an EMBL/GenBank/DDBJ whole genome shotgun (WGS) entry which is preliminary data.</text>
</comment>
<dbReference type="PANTHER" id="PTHR10497">
    <property type="entry name" value="60S RIBOSOMAL PROTEIN L27"/>
    <property type="match status" value="1"/>
</dbReference>
<sequence length="92" mass="10328">MGKFIKPGKAVLVQARHYTRFYSGCKPIIMKNVDDDTSECPFSCSLVAEIDHYPSKVTASHGQEERPEVKDQGFVKVYNYTSCPQGALWLSP</sequence>
<proteinExistence type="predicted"/>
<evidence type="ECO:0000313" key="2">
    <source>
        <dbReference type="Proteomes" id="UP001266305"/>
    </source>
</evidence>